<evidence type="ECO:0000313" key="2">
    <source>
        <dbReference type="EnsemblMetazoa" id="Aqu2.1.22040_001"/>
    </source>
</evidence>
<proteinExistence type="predicted"/>
<protein>
    <submittedName>
        <fullName evidence="2">Uncharacterized protein</fullName>
    </submittedName>
</protein>
<feature type="region of interest" description="Disordered" evidence="1">
    <location>
        <begin position="1"/>
        <end position="57"/>
    </location>
</feature>
<reference evidence="2" key="1">
    <citation type="submission" date="2017-05" db="UniProtKB">
        <authorList>
            <consortium name="EnsemblMetazoa"/>
        </authorList>
    </citation>
    <scope>IDENTIFICATION</scope>
</reference>
<dbReference type="InParanoid" id="A0A1X7U2P6"/>
<accession>A0A1X7U2P6</accession>
<feature type="compositionally biased region" description="Low complexity" evidence="1">
    <location>
        <begin position="13"/>
        <end position="33"/>
    </location>
</feature>
<name>A0A1X7U2P6_AMPQE</name>
<dbReference type="EnsemblMetazoa" id="Aqu2.1.22040_001">
    <property type="protein sequence ID" value="Aqu2.1.22040_001"/>
    <property type="gene ID" value="Aqu2.1.22040"/>
</dbReference>
<organism evidence="2">
    <name type="scientific">Amphimedon queenslandica</name>
    <name type="common">Sponge</name>
    <dbReference type="NCBI Taxonomy" id="400682"/>
    <lineage>
        <taxon>Eukaryota</taxon>
        <taxon>Metazoa</taxon>
        <taxon>Porifera</taxon>
        <taxon>Demospongiae</taxon>
        <taxon>Heteroscleromorpha</taxon>
        <taxon>Haplosclerida</taxon>
        <taxon>Niphatidae</taxon>
        <taxon>Amphimedon</taxon>
    </lineage>
</organism>
<feature type="compositionally biased region" description="Polar residues" evidence="1">
    <location>
        <begin position="40"/>
        <end position="53"/>
    </location>
</feature>
<sequence>MCEDSAEVEQERLTLPSSMPDSTSLTTSDTGSDNRGSEKNILTFSPVSISNEDASSDGMPYSARNLLFDVMPFTTIRKRTCHCEAGSGGMVIS</sequence>
<evidence type="ECO:0000256" key="1">
    <source>
        <dbReference type="SAM" id="MobiDB-lite"/>
    </source>
</evidence>
<dbReference type="AlphaFoldDB" id="A0A1X7U2P6"/>